<sequence>MAADPLAHLLRQLSPENRCWLEDQPEDRRRALAEEWRGREGKGTALLASTDLLPDLVDEGAEANAFIDDVRDADGW</sequence>
<name>A0A3A9WF25_9ACTN</name>
<gene>
    <name evidence="2" type="ORF">D7318_07940</name>
    <name evidence="1" type="ORF">D7319_07085</name>
</gene>
<dbReference type="EMBL" id="RBDX01000004">
    <property type="protein sequence ID" value="RKN10903.1"/>
    <property type="molecule type" value="Genomic_DNA"/>
</dbReference>
<dbReference type="AlphaFoldDB" id="A0A3A9WF25"/>
<evidence type="ECO:0000313" key="3">
    <source>
        <dbReference type="Proteomes" id="UP000268652"/>
    </source>
</evidence>
<organism evidence="1 4">
    <name type="scientific">Streptomyces radicis</name>
    <dbReference type="NCBI Taxonomy" id="1750517"/>
    <lineage>
        <taxon>Bacteria</taxon>
        <taxon>Bacillati</taxon>
        <taxon>Actinomycetota</taxon>
        <taxon>Actinomycetes</taxon>
        <taxon>Kitasatosporales</taxon>
        <taxon>Streptomycetaceae</taxon>
        <taxon>Streptomyces</taxon>
    </lineage>
</organism>
<dbReference type="OrthoDB" id="4233360at2"/>
<reference evidence="3 4" key="1">
    <citation type="submission" date="2018-09" db="EMBL/GenBank/DDBJ databases">
        <title>Streptomyces sp. nov. DS1-2, an endophytic actinomycete isolated from roots of Dendrobium scabrilingue.</title>
        <authorList>
            <person name="Kuncharoen N."/>
            <person name="Kudo T."/>
            <person name="Ohkuma M."/>
            <person name="Yuki M."/>
            <person name="Tanasupawat S."/>
        </authorList>
    </citation>
    <scope>NUCLEOTIDE SEQUENCE [LARGE SCALE GENOMIC DNA]</scope>
    <source>
        <strain evidence="1 4">AZ1-7</strain>
        <strain evidence="2 3">DS1-2</strain>
    </source>
</reference>
<proteinExistence type="predicted"/>
<dbReference type="EMBL" id="RBDY01000004">
    <property type="protein sequence ID" value="RKN25166.1"/>
    <property type="molecule type" value="Genomic_DNA"/>
</dbReference>
<dbReference type="Proteomes" id="UP000268652">
    <property type="component" value="Unassembled WGS sequence"/>
</dbReference>
<keyword evidence="3" id="KW-1185">Reference proteome</keyword>
<accession>A0A3A9WF25</accession>
<protein>
    <submittedName>
        <fullName evidence="1">Uncharacterized protein</fullName>
    </submittedName>
</protein>
<evidence type="ECO:0000313" key="4">
    <source>
        <dbReference type="Proteomes" id="UP000275024"/>
    </source>
</evidence>
<comment type="caution">
    <text evidence="1">The sequence shown here is derived from an EMBL/GenBank/DDBJ whole genome shotgun (WGS) entry which is preliminary data.</text>
</comment>
<evidence type="ECO:0000313" key="2">
    <source>
        <dbReference type="EMBL" id="RKN25166.1"/>
    </source>
</evidence>
<evidence type="ECO:0000313" key="1">
    <source>
        <dbReference type="EMBL" id="RKN10903.1"/>
    </source>
</evidence>
<dbReference type="Proteomes" id="UP000275024">
    <property type="component" value="Unassembled WGS sequence"/>
</dbReference>
<dbReference type="RefSeq" id="WP_120696173.1">
    <property type="nucleotide sequence ID" value="NZ_RBDX01000004.1"/>
</dbReference>